<dbReference type="Gene3D" id="3.40.50.300">
    <property type="entry name" value="P-loop containing nucleotide triphosphate hydrolases"/>
    <property type="match status" value="1"/>
</dbReference>
<evidence type="ECO:0000313" key="1">
    <source>
        <dbReference type="EMBL" id="PEN13121.1"/>
    </source>
</evidence>
<organism evidence="1 2">
    <name type="scientific">Longibacter salinarum</name>
    <dbReference type="NCBI Taxonomy" id="1850348"/>
    <lineage>
        <taxon>Bacteria</taxon>
        <taxon>Pseudomonadati</taxon>
        <taxon>Rhodothermota</taxon>
        <taxon>Rhodothermia</taxon>
        <taxon>Rhodothermales</taxon>
        <taxon>Salisaetaceae</taxon>
        <taxon>Longibacter</taxon>
    </lineage>
</organism>
<gene>
    <name evidence="1" type="ORF">CRI94_10755</name>
</gene>
<dbReference type="AlphaFoldDB" id="A0A2A8CWY1"/>
<evidence type="ECO:0000313" key="2">
    <source>
        <dbReference type="Proteomes" id="UP000220102"/>
    </source>
</evidence>
<protein>
    <recommendedName>
        <fullName evidence="3">Serine kinase</fullName>
    </recommendedName>
</protein>
<keyword evidence="2" id="KW-1185">Reference proteome</keyword>
<dbReference type="SUPFAM" id="SSF53795">
    <property type="entry name" value="PEP carboxykinase-like"/>
    <property type="match status" value="1"/>
</dbReference>
<dbReference type="Proteomes" id="UP000220102">
    <property type="component" value="Unassembled WGS sequence"/>
</dbReference>
<accession>A0A2A8CWY1</accession>
<proteinExistence type="predicted"/>
<dbReference type="RefSeq" id="WP_098075713.1">
    <property type="nucleotide sequence ID" value="NZ_PDEQ01000005.1"/>
</dbReference>
<comment type="caution">
    <text evidence="1">The sequence shown here is derived from an EMBL/GenBank/DDBJ whole genome shotgun (WGS) entry which is preliminary data.</text>
</comment>
<dbReference type="OrthoDB" id="5430844at2"/>
<sequence>MTSPSIYRAYGITLESTYPFRFSLSRASGAPDVRIRVVDESPRPDFWDGARPVHIESQGEDGLADAIFLNDDIADIAVLRFASAADIYIGRETIACHLKKPHLTDALEVWLFGPVLAIWLERRGVLALHAASVSVDGAGIGMLATSQSGKSTLAAAMMERGHPLLTDDILAVTTSASGPVAQPGYPQMRLWSDQVQRWVGEADLPRVVPHLDKRRVPVGVDGFGTFQSDPVPLRALLIPERGPDAQDVAFRRLSPTEAIMECIRHSFLPQSIHALGLSAQRQEALATLVRTVPAYACIYPDGLDRVSEVVDAIEQQVRLLAQKAA</sequence>
<reference evidence="1 2" key="1">
    <citation type="submission" date="2017-10" db="EMBL/GenBank/DDBJ databases">
        <title>Draft genome of Longibacter Salinarum.</title>
        <authorList>
            <person name="Goh K.M."/>
            <person name="Shamsir M.S."/>
            <person name="Lim S.W."/>
        </authorList>
    </citation>
    <scope>NUCLEOTIDE SEQUENCE [LARGE SCALE GENOMIC DNA]</scope>
    <source>
        <strain evidence="1 2">KCTC 52045</strain>
    </source>
</reference>
<dbReference type="InterPro" id="IPR027417">
    <property type="entry name" value="P-loop_NTPase"/>
</dbReference>
<evidence type="ECO:0008006" key="3">
    <source>
        <dbReference type="Google" id="ProtNLM"/>
    </source>
</evidence>
<dbReference type="EMBL" id="PDEQ01000005">
    <property type="protein sequence ID" value="PEN13121.1"/>
    <property type="molecule type" value="Genomic_DNA"/>
</dbReference>
<name>A0A2A8CWY1_9BACT</name>